<evidence type="ECO:0000256" key="2">
    <source>
        <dbReference type="ARBA" id="ARBA00022989"/>
    </source>
</evidence>
<keyword evidence="1 5" id="KW-0812">Transmembrane</keyword>
<dbReference type="Proteomes" id="UP001239909">
    <property type="component" value="Unassembled WGS sequence"/>
</dbReference>
<keyword evidence="2 5" id="KW-1133">Transmembrane helix</keyword>
<organism evidence="7 8">
    <name type="scientific">Paralimibaculum aggregatum</name>
    <dbReference type="NCBI Taxonomy" id="3036245"/>
    <lineage>
        <taxon>Bacteria</taxon>
        <taxon>Pseudomonadati</taxon>
        <taxon>Pseudomonadota</taxon>
        <taxon>Alphaproteobacteria</taxon>
        <taxon>Rhodobacterales</taxon>
        <taxon>Paracoccaceae</taxon>
        <taxon>Paralimibaculum</taxon>
    </lineage>
</organism>
<feature type="transmembrane region" description="Helical" evidence="5">
    <location>
        <begin position="130"/>
        <end position="152"/>
    </location>
</feature>
<feature type="transmembrane region" description="Helical" evidence="5">
    <location>
        <begin position="198"/>
        <end position="220"/>
    </location>
</feature>
<dbReference type="PANTHER" id="PTHR23521:SF3">
    <property type="entry name" value="MFS TRANSPORTER"/>
    <property type="match status" value="1"/>
</dbReference>
<dbReference type="InterPro" id="IPR036259">
    <property type="entry name" value="MFS_trans_sf"/>
</dbReference>
<dbReference type="RefSeq" id="WP_285674029.1">
    <property type="nucleotide sequence ID" value="NZ_BSYI01000045.1"/>
</dbReference>
<dbReference type="EMBL" id="BSYI01000045">
    <property type="protein sequence ID" value="GMG84870.1"/>
    <property type="molecule type" value="Genomic_DNA"/>
</dbReference>
<feature type="transmembrane region" description="Helical" evidence="5">
    <location>
        <begin position="264"/>
        <end position="283"/>
    </location>
</feature>
<dbReference type="SUPFAM" id="SSF103473">
    <property type="entry name" value="MFS general substrate transporter"/>
    <property type="match status" value="1"/>
</dbReference>
<evidence type="ECO:0000313" key="7">
    <source>
        <dbReference type="EMBL" id="GMG84870.1"/>
    </source>
</evidence>
<dbReference type="Pfam" id="PF07690">
    <property type="entry name" value="MFS_1"/>
    <property type="match status" value="1"/>
</dbReference>
<feature type="region of interest" description="Disordered" evidence="4">
    <location>
        <begin position="406"/>
        <end position="442"/>
    </location>
</feature>
<accession>A0ABQ6LNS4</accession>
<feature type="transmembrane region" description="Helical" evidence="5">
    <location>
        <begin position="158"/>
        <end position="177"/>
    </location>
</feature>
<dbReference type="InterPro" id="IPR011701">
    <property type="entry name" value="MFS"/>
</dbReference>
<dbReference type="CDD" id="cd17477">
    <property type="entry name" value="MFS_YcaD_like"/>
    <property type="match status" value="1"/>
</dbReference>
<dbReference type="InterPro" id="IPR047200">
    <property type="entry name" value="MFS_YcaD-like"/>
</dbReference>
<sequence length="442" mass="46179">MPVLISFAALFFSIFLVQLGSGSLGPLDALAGAARGFTTGEIGLMGSAHFAGFFVGCWLAPRLIGQIGHSRAFAAAAAVGAMGALLHPVFEGPYYWAALRVLTGVAIASAYTVVESWMQAKVENRNRGRVFGVFRVVDLAGQITAQALIAVLDPASYAAYNIVAAFCCLCLLPLTLTRRMPPLTPNAPRLRPLKALKLSPTACLGIVVAGLTGAAFRMVGPIYAVEAGLDPTGIALFLSAAVFGGIAAQYPVGWLADKVDRRAVLLGISGVAVLACLGLMAWMDPGDHNSLYLGAFVFGVTAYPVYSVSAAYANDRAPADFIVELNAALVFFFSVGAIVSPLASAELITAYGPAALFGFAAAAHLVLFAFTLYRMSQRSPVRPTAPYRYMPRTSMVLARLFKRDGGENGNGNGRPHAGAGMGGGADQQAPAPRVADAEETPR</sequence>
<feature type="transmembrane region" description="Helical" evidence="5">
    <location>
        <begin position="96"/>
        <end position="118"/>
    </location>
</feature>
<name>A0ABQ6LNS4_9RHOB</name>
<dbReference type="InterPro" id="IPR020846">
    <property type="entry name" value="MFS_dom"/>
</dbReference>
<feature type="transmembrane region" description="Helical" evidence="5">
    <location>
        <begin position="43"/>
        <end position="60"/>
    </location>
</feature>
<feature type="transmembrane region" description="Helical" evidence="5">
    <location>
        <begin position="232"/>
        <end position="252"/>
    </location>
</feature>
<comment type="caution">
    <text evidence="7">The sequence shown here is derived from an EMBL/GenBank/DDBJ whole genome shotgun (WGS) entry which is preliminary data.</text>
</comment>
<evidence type="ECO:0000313" key="8">
    <source>
        <dbReference type="Proteomes" id="UP001239909"/>
    </source>
</evidence>
<proteinExistence type="predicted"/>
<keyword evidence="3 5" id="KW-0472">Membrane</keyword>
<dbReference type="Gene3D" id="1.20.1250.20">
    <property type="entry name" value="MFS general substrate transporter like domains"/>
    <property type="match status" value="2"/>
</dbReference>
<evidence type="ECO:0000259" key="6">
    <source>
        <dbReference type="PROSITE" id="PS50850"/>
    </source>
</evidence>
<protein>
    <submittedName>
        <fullName evidence="7">MFS transporter</fullName>
    </submittedName>
</protein>
<gene>
    <name evidence="7" type="ORF">LNKW23_40860</name>
</gene>
<reference evidence="7 8" key="1">
    <citation type="submission" date="2023-04" db="EMBL/GenBank/DDBJ databases">
        <title>Marinoamorphus aggregata gen. nov., sp. Nov., isolate from tissue of brittle star Ophioplocus japonicus.</title>
        <authorList>
            <person name="Kawano K."/>
            <person name="Sawayama S."/>
            <person name="Nakagawa S."/>
        </authorList>
    </citation>
    <scope>NUCLEOTIDE SEQUENCE [LARGE SCALE GENOMIC DNA]</scope>
    <source>
        <strain evidence="7 8">NKW23</strain>
    </source>
</reference>
<keyword evidence="8" id="KW-1185">Reference proteome</keyword>
<feature type="transmembrane region" description="Helical" evidence="5">
    <location>
        <begin position="350"/>
        <end position="373"/>
    </location>
</feature>
<feature type="transmembrane region" description="Helical" evidence="5">
    <location>
        <begin position="325"/>
        <end position="344"/>
    </location>
</feature>
<feature type="transmembrane region" description="Helical" evidence="5">
    <location>
        <begin position="72"/>
        <end position="90"/>
    </location>
</feature>
<feature type="transmembrane region" description="Helical" evidence="5">
    <location>
        <begin position="289"/>
        <end position="313"/>
    </location>
</feature>
<evidence type="ECO:0000256" key="3">
    <source>
        <dbReference type="ARBA" id="ARBA00023136"/>
    </source>
</evidence>
<evidence type="ECO:0000256" key="1">
    <source>
        <dbReference type="ARBA" id="ARBA00022692"/>
    </source>
</evidence>
<evidence type="ECO:0000256" key="5">
    <source>
        <dbReference type="SAM" id="Phobius"/>
    </source>
</evidence>
<dbReference type="PANTHER" id="PTHR23521">
    <property type="entry name" value="TRANSPORTER MFS SUPERFAMILY"/>
    <property type="match status" value="1"/>
</dbReference>
<feature type="domain" description="Major facilitator superfamily (MFS) profile" evidence="6">
    <location>
        <begin position="6"/>
        <end position="379"/>
    </location>
</feature>
<dbReference type="PROSITE" id="PS50850">
    <property type="entry name" value="MFS"/>
    <property type="match status" value="1"/>
</dbReference>
<evidence type="ECO:0000256" key="4">
    <source>
        <dbReference type="SAM" id="MobiDB-lite"/>
    </source>
</evidence>